<dbReference type="Proteomes" id="UP001158049">
    <property type="component" value="Unassembled WGS sequence"/>
</dbReference>
<gene>
    <name evidence="3" type="ORF">SAMN06295970_12226</name>
</gene>
<dbReference type="Pfam" id="PF07819">
    <property type="entry name" value="PGAP1"/>
    <property type="match status" value="1"/>
</dbReference>
<evidence type="ECO:0000259" key="2">
    <source>
        <dbReference type="Pfam" id="PF07819"/>
    </source>
</evidence>
<protein>
    <submittedName>
        <fullName evidence="3">PGAP1-like protein</fullName>
    </submittedName>
</protein>
<reference evidence="3 4" key="1">
    <citation type="submission" date="2017-05" db="EMBL/GenBank/DDBJ databases">
        <authorList>
            <person name="Varghese N."/>
            <person name="Submissions S."/>
        </authorList>
    </citation>
    <scope>NUCLEOTIDE SEQUENCE [LARGE SCALE GENOMIC DNA]</scope>
    <source>
        <strain evidence="3 4">DSM 26001</strain>
    </source>
</reference>
<feature type="domain" description="GPI inositol-deacylase PGAP1-like alpha/beta" evidence="2">
    <location>
        <begin position="173"/>
        <end position="299"/>
    </location>
</feature>
<evidence type="ECO:0000256" key="1">
    <source>
        <dbReference type="SAM" id="MobiDB-lite"/>
    </source>
</evidence>
<name>A0ABY1QMR9_9BURK</name>
<evidence type="ECO:0000313" key="3">
    <source>
        <dbReference type="EMBL" id="SMP75055.1"/>
    </source>
</evidence>
<feature type="region of interest" description="Disordered" evidence="1">
    <location>
        <begin position="1"/>
        <end position="29"/>
    </location>
</feature>
<accession>A0ABY1QMR9</accession>
<feature type="compositionally biased region" description="Polar residues" evidence="1">
    <location>
        <begin position="1"/>
        <end position="10"/>
    </location>
</feature>
<proteinExistence type="predicted"/>
<keyword evidence="4" id="KW-1185">Reference proteome</keyword>
<dbReference type="InterPro" id="IPR012908">
    <property type="entry name" value="PGAP1-ab_dom-like"/>
</dbReference>
<comment type="caution">
    <text evidence="3">The sequence shown here is derived from an EMBL/GenBank/DDBJ whole genome shotgun (WGS) entry which is preliminary data.</text>
</comment>
<organism evidence="3 4">
    <name type="scientific">Noviherbaspirillum suwonense</name>
    <dbReference type="NCBI Taxonomy" id="1224511"/>
    <lineage>
        <taxon>Bacteria</taxon>
        <taxon>Pseudomonadati</taxon>
        <taxon>Pseudomonadota</taxon>
        <taxon>Betaproteobacteria</taxon>
        <taxon>Burkholderiales</taxon>
        <taxon>Oxalobacteraceae</taxon>
        <taxon>Noviherbaspirillum</taxon>
    </lineage>
</organism>
<sequence>MQGKNSTISQRAPRRRRTPGQPAALAGPGENAHGWCRRCHLHPSDFHGLRQLAATALEGGLDLAQELHESIAGAFLRIQPVGALTAFLYQKARSSSRILDRCLTRLLPPHSSRPAGWESTAEREAVLAAINGLIGDHLAESGNPMQIPMRLRVGGKPLPATPEALAAALKPASGKLLVLIHGLCRSDLQWRRNHHDHGEALARDLGYTAVYLHYNSGLHISSNGKQLAGQLEALYLAWPVPVEEISIVGHSMGGLLARSACHYAGLAGHEWLAHLRNMVFLGTPHHGASLERGGNWLTAVLGRNRYTAPFARLGRIRSAGITDLRYGNLRDEDWVGLDRFEHGDDRREPVPLPRGVRCYAVAGSVGKSDGDLRERLLGDGLIPLDTALGKHVHGRHSLSIPKSRQWVAYGVHHLDLLSSLAVYQRIRSWLAPAGMRSRRSARRP</sequence>
<dbReference type="SUPFAM" id="SSF53474">
    <property type="entry name" value="alpha/beta-Hydrolases"/>
    <property type="match status" value="1"/>
</dbReference>
<dbReference type="EMBL" id="FXUL01000022">
    <property type="protein sequence ID" value="SMP75055.1"/>
    <property type="molecule type" value="Genomic_DNA"/>
</dbReference>
<dbReference type="PANTHER" id="PTHR37946">
    <property type="entry name" value="SLL1969 PROTEIN"/>
    <property type="match status" value="1"/>
</dbReference>
<dbReference type="InterPro" id="IPR029058">
    <property type="entry name" value="AB_hydrolase_fold"/>
</dbReference>
<evidence type="ECO:0000313" key="4">
    <source>
        <dbReference type="Proteomes" id="UP001158049"/>
    </source>
</evidence>
<dbReference type="PANTHER" id="PTHR37946:SF1">
    <property type="entry name" value="SLL1969 PROTEIN"/>
    <property type="match status" value="1"/>
</dbReference>
<dbReference type="Gene3D" id="3.40.50.1820">
    <property type="entry name" value="alpha/beta hydrolase"/>
    <property type="match status" value="1"/>
</dbReference>